<proteinExistence type="predicted"/>
<feature type="compositionally biased region" description="Low complexity" evidence="1">
    <location>
        <begin position="1"/>
        <end position="15"/>
    </location>
</feature>
<dbReference type="EMBL" id="KI392588">
    <property type="protein sequence ID" value="ERN13456.1"/>
    <property type="molecule type" value="Genomic_DNA"/>
</dbReference>
<sequence length="60" mass="6296">MATSATTEKQTTKTSRSNGDESSPDTGMPESNASRVLISAALMEISEPTMTTCSGLQENL</sequence>
<feature type="region of interest" description="Disordered" evidence="1">
    <location>
        <begin position="1"/>
        <end position="35"/>
    </location>
</feature>
<dbReference type="Proteomes" id="UP000017836">
    <property type="component" value="Unassembled WGS sequence"/>
</dbReference>
<keyword evidence="3" id="KW-1185">Reference proteome</keyword>
<protein>
    <submittedName>
        <fullName evidence="2">Uncharacterized protein</fullName>
    </submittedName>
</protein>
<dbReference type="Gramene" id="ERN13456">
    <property type="protein sequence ID" value="ERN13456"/>
    <property type="gene ID" value="AMTR_s00041p00205700"/>
</dbReference>
<gene>
    <name evidence="2" type="ORF">AMTR_s00041p00205700</name>
</gene>
<feature type="compositionally biased region" description="Polar residues" evidence="1">
    <location>
        <begin position="16"/>
        <end position="34"/>
    </location>
</feature>
<reference evidence="3" key="1">
    <citation type="journal article" date="2013" name="Science">
        <title>The Amborella genome and the evolution of flowering plants.</title>
        <authorList>
            <consortium name="Amborella Genome Project"/>
        </authorList>
    </citation>
    <scope>NUCLEOTIDE SEQUENCE [LARGE SCALE GENOMIC DNA]</scope>
</reference>
<name>W1PZG4_AMBTC</name>
<dbReference type="AlphaFoldDB" id="W1PZG4"/>
<accession>W1PZG4</accession>
<evidence type="ECO:0000313" key="3">
    <source>
        <dbReference type="Proteomes" id="UP000017836"/>
    </source>
</evidence>
<organism evidence="2 3">
    <name type="scientific">Amborella trichopoda</name>
    <dbReference type="NCBI Taxonomy" id="13333"/>
    <lineage>
        <taxon>Eukaryota</taxon>
        <taxon>Viridiplantae</taxon>
        <taxon>Streptophyta</taxon>
        <taxon>Embryophyta</taxon>
        <taxon>Tracheophyta</taxon>
        <taxon>Spermatophyta</taxon>
        <taxon>Magnoliopsida</taxon>
        <taxon>Amborellales</taxon>
        <taxon>Amborellaceae</taxon>
        <taxon>Amborella</taxon>
    </lineage>
</organism>
<evidence type="ECO:0000313" key="2">
    <source>
        <dbReference type="EMBL" id="ERN13456.1"/>
    </source>
</evidence>
<dbReference type="HOGENOM" id="CLU_2944768_0_0_1"/>
<evidence type="ECO:0000256" key="1">
    <source>
        <dbReference type="SAM" id="MobiDB-lite"/>
    </source>
</evidence>